<sequence length="294" mass="34116">MTTFAIDHTCFLIGYKAMGGSTICERRGSCGHHRPPTETSEIWRIRLSLSDGKYRVIKLLPTIDLSYYQSFYFGKSEKWAGWILKHQNGLKPLLPSWKYCQQVHGPWVLRDVNYNFIVKNLRDDGSIKLTDISLEENNEALFEDKFEWYSDNDDVVEAQRGGEHENHEISILGFHPYKEIIGLAYHLNSSKLQNIRHLYPKNYDQMTEGLDGYITKDKFEWYSDNNDVIEAQGGGEHENHEISILGFHPYKEIIFLSLSLKIGLAYRLNSSKLQDIGHLYQKNMIKCGKDWIGT</sequence>
<proteinExistence type="predicted"/>
<dbReference type="Proteomes" id="UP000026962">
    <property type="component" value="Chromosome 3"/>
</dbReference>
<dbReference type="HOGENOM" id="CLU_947925_0_0_1"/>
<dbReference type="PANTHER" id="PTHR34591:SF32">
    <property type="entry name" value="OS03G0653100 PROTEIN"/>
    <property type="match status" value="1"/>
</dbReference>
<evidence type="ECO:0008006" key="3">
    <source>
        <dbReference type="Google" id="ProtNLM"/>
    </source>
</evidence>
<accession>A0A0E0KH41</accession>
<evidence type="ECO:0000313" key="1">
    <source>
        <dbReference type="EnsemblPlants" id="OPUNC03G26020.1"/>
    </source>
</evidence>
<dbReference type="Gramene" id="OPUNC03G26020.1">
    <property type="protein sequence ID" value="OPUNC03G26020.1"/>
    <property type="gene ID" value="OPUNC03G26020"/>
</dbReference>
<dbReference type="EnsemblPlants" id="OPUNC03G26020.1">
    <property type="protein sequence ID" value="OPUNC03G26020.1"/>
    <property type="gene ID" value="OPUNC03G26020"/>
</dbReference>
<dbReference type="AlphaFoldDB" id="A0A0E0KH41"/>
<organism evidence="1">
    <name type="scientific">Oryza punctata</name>
    <name type="common">Red rice</name>
    <dbReference type="NCBI Taxonomy" id="4537"/>
    <lineage>
        <taxon>Eukaryota</taxon>
        <taxon>Viridiplantae</taxon>
        <taxon>Streptophyta</taxon>
        <taxon>Embryophyta</taxon>
        <taxon>Tracheophyta</taxon>
        <taxon>Spermatophyta</taxon>
        <taxon>Magnoliopsida</taxon>
        <taxon>Liliopsida</taxon>
        <taxon>Poales</taxon>
        <taxon>Poaceae</taxon>
        <taxon>BOP clade</taxon>
        <taxon>Oryzoideae</taxon>
        <taxon>Oryzeae</taxon>
        <taxon>Oryzinae</taxon>
        <taxon>Oryza</taxon>
    </lineage>
</organism>
<name>A0A0E0KH41_ORYPU</name>
<reference evidence="1" key="1">
    <citation type="submission" date="2015-04" db="UniProtKB">
        <authorList>
            <consortium name="EnsemblPlants"/>
        </authorList>
    </citation>
    <scope>IDENTIFICATION</scope>
</reference>
<keyword evidence="2" id="KW-1185">Reference proteome</keyword>
<evidence type="ECO:0000313" key="2">
    <source>
        <dbReference type="Proteomes" id="UP000026962"/>
    </source>
</evidence>
<dbReference type="PANTHER" id="PTHR34591">
    <property type="entry name" value="OS03G0653100 PROTEIN-RELATED"/>
    <property type="match status" value="1"/>
</dbReference>
<protein>
    <recommendedName>
        <fullName evidence="3">F-box associated domain-containing protein</fullName>
    </recommendedName>
</protein>
<reference evidence="1" key="2">
    <citation type="submission" date="2018-05" db="EMBL/GenBank/DDBJ databases">
        <title>OpunRS2 (Oryza punctata Reference Sequence Version 2).</title>
        <authorList>
            <person name="Zhang J."/>
            <person name="Kudrna D."/>
            <person name="Lee S."/>
            <person name="Talag J."/>
            <person name="Welchert J."/>
            <person name="Wing R.A."/>
        </authorList>
    </citation>
    <scope>NUCLEOTIDE SEQUENCE [LARGE SCALE GENOMIC DNA]</scope>
</reference>